<organism evidence="1 2">
    <name type="scientific">Bordetella pertussis CHLA-26</name>
    <dbReference type="NCBI Taxonomy" id="1331284"/>
    <lineage>
        <taxon>Bacteria</taxon>
        <taxon>Pseudomonadati</taxon>
        <taxon>Pseudomonadota</taxon>
        <taxon>Betaproteobacteria</taxon>
        <taxon>Burkholderiales</taxon>
        <taxon>Alcaligenaceae</taxon>
        <taxon>Bordetella</taxon>
    </lineage>
</organism>
<dbReference type="AlphaFoldDB" id="A0AAI9J3P6"/>
<dbReference type="SUPFAM" id="SSF52309">
    <property type="entry name" value="N-(deoxy)ribosyltransferase-like"/>
    <property type="match status" value="1"/>
</dbReference>
<name>A0AAI9J3P6_BORPT</name>
<evidence type="ECO:0000313" key="1">
    <source>
        <dbReference type="EMBL" id="ETH32177.1"/>
    </source>
</evidence>
<dbReference type="Gene3D" id="3.40.50.450">
    <property type="match status" value="1"/>
</dbReference>
<accession>A0AAI9J3P6</accession>
<dbReference type="Proteomes" id="UP000018679">
    <property type="component" value="Unassembled WGS sequence"/>
</dbReference>
<reference evidence="1 2" key="1">
    <citation type="journal article" date="2013" name="Genome Announc.">
        <title>Genome Sequences of 28 Bordetella pertussis U.S. Outbreak Strains Dating from 2010 to 2012.</title>
        <authorList>
            <person name="Harvill E.T."/>
            <person name="Goodfield L.L."/>
            <person name="Ivanov Y."/>
            <person name="Meyer J.A."/>
            <person name="Newth C."/>
            <person name="Cassiday P."/>
            <person name="Tondella M.L."/>
            <person name="Liao P."/>
            <person name="Zimmerman J."/>
            <person name="Meert K."/>
            <person name="Wessel D."/>
            <person name="Berger J."/>
            <person name="Dean J.M."/>
            <person name="Holubkov R."/>
            <person name="Burr J."/>
            <person name="Liu T."/>
            <person name="Brinkac L."/>
            <person name="Kim M."/>
            <person name="Losada L."/>
        </authorList>
    </citation>
    <scope>NUCLEOTIDE SEQUENCE [LARGE SCALE GENOMIC DNA]</scope>
    <source>
        <strain evidence="1 2">CHLA-26</strain>
    </source>
</reference>
<evidence type="ECO:0000313" key="2">
    <source>
        <dbReference type="Proteomes" id="UP000018679"/>
    </source>
</evidence>
<proteinExistence type="predicted"/>
<comment type="caution">
    <text evidence="1">The sequence shown here is derived from an EMBL/GenBank/DDBJ whole genome shotgun (WGS) entry which is preliminary data.</text>
</comment>
<protein>
    <submittedName>
        <fullName evidence="1">Uncharacterized protein</fullName>
    </submittedName>
</protein>
<sequence>MDAQGYTVEDFGLNLNLMLACTARVVAGDAVQCLAAMAAQARASTS</sequence>
<dbReference type="EMBL" id="AXSB02000007">
    <property type="protein sequence ID" value="ETH32177.1"/>
    <property type="molecule type" value="Genomic_DNA"/>
</dbReference>
<gene>
    <name evidence="1" type="ORF">L566_0147</name>
</gene>